<feature type="compositionally biased region" description="Polar residues" evidence="5">
    <location>
        <begin position="586"/>
        <end position="598"/>
    </location>
</feature>
<sequence length="630" mass="68375">MDLTSHHVNYLIWRYLQESGHGDAAVTLQRAWIPNPQNLPFASHIKTHALVSLVQKGLQYHEIEQSLDQDGNPVPFTPSKYFFGPSPFDPDSLRSREEYGQVNGGISPNIVAPSSPGDKPIRDSATVNGHLAVESTIPVLNVKKGRKADRPETIINGEDGAMEIDSNGAAHDRISATPALKSPSPGDTLDANGDVDMNLEPSAEPELDEQERLTYTLTTGKSVGVQIVPAKAADLTSNTLIIDLNIPRNDHVMRCAWRPNDPSMFAAAGDSFCDLWKVPSPASSTSPTCEKIYDSKGDGSWVTALAWEPSGRKLAVATYNERRSSIQMYDSSGNVVDLLPTAQGMINGLYWAPNNPYIVVVASNGENSELSLWDDSIKPEEYPPYQAIDGLVHDITWAGDNKVFASGEGLVWQCEIDSSIHIVNKFESQNTNTEWSFIRGGQRGSAAVAVAAASSVATLWIPTHDILVEDAHRADITAIELQPEPQGQNVQMSTSFVFASASIDDTVKVWDVNLETKKITCLHTLFLSPGVPALALAFSPDGYLVSAASTDRLFIWNTERGGEPLATWAASSSPTVKEEGLEKTNGENGSRETPTYRSLSWDTDGKKLIMGFGKKMAIISPQGRTLNASD</sequence>
<dbReference type="InterPro" id="IPR006594">
    <property type="entry name" value="LisH"/>
</dbReference>
<dbReference type="SUPFAM" id="SSF50978">
    <property type="entry name" value="WD40 repeat-like"/>
    <property type="match status" value="1"/>
</dbReference>
<dbReference type="Gene3D" id="2.130.10.10">
    <property type="entry name" value="YVTN repeat-like/Quinoprotein amine dehydrogenase"/>
    <property type="match status" value="1"/>
</dbReference>
<comment type="caution">
    <text evidence="7">The sequence shown here is derived from an EMBL/GenBank/DDBJ whole genome shotgun (WGS) entry which is preliminary data.</text>
</comment>
<dbReference type="AlphaFoldDB" id="A0AAD4KWF6"/>
<proteinExistence type="predicted"/>
<dbReference type="Pfam" id="PF00400">
    <property type="entry name" value="WD40"/>
    <property type="match status" value="1"/>
</dbReference>
<dbReference type="InterPro" id="IPR013979">
    <property type="entry name" value="TIF_beta_prop-like"/>
</dbReference>
<protein>
    <submittedName>
        <fullName evidence="7">WD repeat protein</fullName>
    </submittedName>
</protein>
<evidence type="ECO:0000256" key="5">
    <source>
        <dbReference type="SAM" id="MobiDB-lite"/>
    </source>
</evidence>
<keyword evidence="4" id="KW-0539">Nucleus</keyword>
<dbReference type="SMART" id="SM00320">
    <property type="entry name" value="WD40"/>
    <property type="match status" value="5"/>
</dbReference>
<name>A0AAD4KWF6_9EURO</name>
<dbReference type="InterPro" id="IPR045183">
    <property type="entry name" value="Ebi-like"/>
</dbReference>
<dbReference type="Gene3D" id="1.20.960.30">
    <property type="match status" value="1"/>
</dbReference>
<evidence type="ECO:0000256" key="2">
    <source>
        <dbReference type="ARBA" id="ARBA00022574"/>
    </source>
</evidence>
<dbReference type="GO" id="GO:0003714">
    <property type="term" value="F:transcription corepressor activity"/>
    <property type="evidence" value="ECO:0007669"/>
    <property type="project" value="InterPro"/>
</dbReference>
<organism evidence="7 8">
    <name type="scientific">Talaromyces proteolyticus</name>
    <dbReference type="NCBI Taxonomy" id="1131652"/>
    <lineage>
        <taxon>Eukaryota</taxon>
        <taxon>Fungi</taxon>
        <taxon>Dikarya</taxon>
        <taxon>Ascomycota</taxon>
        <taxon>Pezizomycotina</taxon>
        <taxon>Eurotiomycetes</taxon>
        <taxon>Eurotiomycetidae</taxon>
        <taxon>Eurotiales</taxon>
        <taxon>Trichocomaceae</taxon>
        <taxon>Talaromyces</taxon>
        <taxon>Talaromyces sect. Bacilispori</taxon>
    </lineage>
</organism>
<reference evidence="7" key="1">
    <citation type="submission" date="2021-12" db="EMBL/GenBank/DDBJ databases">
        <title>Convergent genome expansion in fungi linked to evolution of root-endophyte symbiosis.</title>
        <authorList>
            <consortium name="DOE Joint Genome Institute"/>
            <person name="Ke Y.-H."/>
            <person name="Bonito G."/>
            <person name="Liao H.-L."/>
            <person name="Looney B."/>
            <person name="Rojas-Flechas A."/>
            <person name="Nash J."/>
            <person name="Hameed K."/>
            <person name="Schadt C."/>
            <person name="Martin F."/>
            <person name="Crous P.W."/>
            <person name="Miettinen O."/>
            <person name="Magnuson J.K."/>
            <person name="Labbe J."/>
            <person name="Jacobson D."/>
            <person name="Doktycz M.J."/>
            <person name="Veneault-Fourrey C."/>
            <person name="Kuo A."/>
            <person name="Mondo S."/>
            <person name="Calhoun S."/>
            <person name="Riley R."/>
            <person name="Ohm R."/>
            <person name="LaButti K."/>
            <person name="Andreopoulos B."/>
            <person name="Pangilinan J."/>
            <person name="Nolan M."/>
            <person name="Tritt A."/>
            <person name="Clum A."/>
            <person name="Lipzen A."/>
            <person name="Daum C."/>
            <person name="Barry K."/>
            <person name="Grigoriev I.V."/>
            <person name="Vilgalys R."/>
        </authorList>
    </citation>
    <scope>NUCLEOTIDE SEQUENCE</scope>
    <source>
        <strain evidence="7">PMI_201</strain>
    </source>
</reference>
<keyword evidence="3" id="KW-0677">Repeat</keyword>
<dbReference type="PANTHER" id="PTHR22846">
    <property type="entry name" value="WD40 REPEAT PROTEIN"/>
    <property type="match status" value="1"/>
</dbReference>
<dbReference type="InterPro" id="IPR001680">
    <property type="entry name" value="WD40_rpt"/>
</dbReference>
<dbReference type="PANTHER" id="PTHR22846:SF2">
    <property type="entry name" value="F-BOX-LIKE_WD REPEAT-CONTAINING PROTEIN EBI"/>
    <property type="match status" value="1"/>
</dbReference>
<comment type="subcellular location">
    <subcellularLocation>
        <location evidence="1">Nucleus</location>
    </subcellularLocation>
</comment>
<dbReference type="InterPro" id="IPR036322">
    <property type="entry name" value="WD40_repeat_dom_sf"/>
</dbReference>
<keyword evidence="2" id="KW-0853">WD repeat</keyword>
<feature type="region of interest" description="Disordered" evidence="5">
    <location>
        <begin position="569"/>
        <end position="598"/>
    </location>
</feature>
<evidence type="ECO:0000259" key="6">
    <source>
        <dbReference type="Pfam" id="PF08662"/>
    </source>
</evidence>
<dbReference type="InterPro" id="IPR015943">
    <property type="entry name" value="WD40/YVTN_repeat-like_dom_sf"/>
</dbReference>
<gene>
    <name evidence="7" type="ORF">BGW36DRAFT_102480</name>
</gene>
<dbReference type="GO" id="GO:0006357">
    <property type="term" value="P:regulation of transcription by RNA polymerase II"/>
    <property type="evidence" value="ECO:0007669"/>
    <property type="project" value="TreeGrafter"/>
</dbReference>
<evidence type="ECO:0000256" key="4">
    <source>
        <dbReference type="ARBA" id="ARBA00023242"/>
    </source>
</evidence>
<dbReference type="GeneID" id="70239460"/>
<dbReference type="GO" id="GO:0034967">
    <property type="term" value="C:Set3 complex"/>
    <property type="evidence" value="ECO:0007669"/>
    <property type="project" value="TreeGrafter"/>
</dbReference>
<keyword evidence="8" id="KW-1185">Reference proteome</keyword>
<dbReference type="Proteomes" id="UP001201262">
    <property type="component" value="Unassembled WGS sequence"/>
</dbReference>
<feature type="domain" description="Translation initiation factor beta propellor-like" evidence="6">
    <location>
        <begin position="302"/>
        <end position="422"/>
    </location>
</feature>
<dbReference type="EMBL" id="JAJTJA010000003">
    <property type="protein sequence ID" value="KAH8701679.1"/>
    <property type="molecule type" value="Genomic_DNA"/>
</dbReference>
<dbReference type="Pfam" id="PF08662">
    <property type="entry name" value="eIF2A"/>
    <property type="match status" value="1"/>
</dbReference>
<evidence type="ECO:0000256" key="1">
    <source>
        <dbReference type="ARBA" id="ARBA00004123"/>
    </source>
</evidence>
<evidence type="ECO:0000256" key="3">
    <source>
        <dbReference type="ARBA" id="ARBA00022737"/>
    </source>
</evidence>
<feature type="compositionally biased region" description="Basic and acidic residues" evidence="5">
    <location>
        <begin position="576"/>
        <end position="585"/>
    </location>
</feature>
<evidence type="ECO:0000313" key="7">
    <source>
        <dbReference type="EMBL" id="KAH8701679.1"/>
    </source>
</evidence>
<dbReference type="RefSeq" id="XP_046075055.1">
    <property type="nucleotide sequence ID" value="XM_046209173.1"/>
</dbReference>
<evidence type="ECO:0000313" key="8">
    <source>
        <dbReference type="Proteomes" id="UP001201262"/>
    </source>
</evidence>
<dbReference type="Pfam" id="PF08513">
    <property type="entry name" value="LisH"/>
    <property type="match status" value="1"/>
</dbReference>
<accession>A0AAD4KWF6</accession>